<gene>
    <name evidence="2" type="ORF">FB467_2833</name>
</gene>
<proteinExistence type="predicted"/>
<feature type="transmembrane region" description="Helical" evidence="1">
    <location>
        <begin position="82"/>
        <end position="104"/>
    </location>
</feature>
<feature type="transmembrane region" description="Helical" evidence="1">
    <location>
        <begin position="16"/>
        <end position="35"/>
    </location>
</feature>
<evidence type="ECO:0000313" key="2">
    <source>
        <dbReference type="EMBL" id="TQL51682.1"/>
    </source>
</evidence>
<keyword evidence="1" id="KW-1133">Transmembrane helix</keyword>
<reference evidence="2 3" key="1">
    <citation type="submission" date="2019-06" db="EMBL/GenBank/DDBJ databases">
        <title>Sequencing the genomes of 1000 actinobacteria strains.</title>
        <authorList>
            <person name="Klenk H.-P."/>
        </authorList>
    </citation>
    <scope>NUCLEOTIDE SEQUENCE [LARGE SCALE GENOMIC DNA]</scope>
    <source>
        <strain evidence="2 3">DSM 12335</strain>
    </source>
</reference>
<feature type="transmembrane region" description="Helical" evidence="1">
    <location>
        <begin position="146"/>
        <end position="166"/>
    </location>
</feature>
<sequence length="200" mass="21167">MRDLFIDVFTSSRQQGFLRVCIVGATLCFALAVLMSGHTSTWAIVVLPVLGVLCAINPHTGFPTATMLYLLAVWAAGVETPWTPWSLVAAVCMLVLHTCCAIAAGTPSQAPLPPGFWTVYAVRVGIIAAATTLLWALAALTEVTRLHGGVVAGLAALAVITLGLVVHYRLVTRKEDVGGPADQFTDRRDHGYYGLPQGPA</sequence>
<evidence type="ECO:0000256" key="1">
    <source>
        <dbReference type="SAM" id="Phobius"/>
    </source>
</evidence>
<name>A0A542YUC0_9MICO</name>
<comment type="caution">
    <text evidence="2">The sequence shown here is derived from an EMBL/GenBank/DDBJ whole genome shotgun (WGS) entry which is preliminary data.</text>
</comment>
<protein>
    <submittedName>
        <fullName evidence="2">Uncharacterized protein</fullName>
    </submittedName>
</protein>
<organism evidence="2 3">
    <name type="scientific">Ornithinicoccus hortensis</name>
    <dbReference type="NCBI Taxonomy" id="82346"/>
    <lineage>
        <taxon>Bacteria</taxon>
        <taxon>Bacillati</taxon>
        <taxon>Actinomycetota</taxon>
        <taxon>Actinomycetes</taxon>
        <taxon>Micrococcales</taxon>
        <taxon>Intrasporangiaceae</taxon>
        <taxon>Ornithinicoccus</taxon>
    </lineage>
</organism>
<dbReference type="AlphaFoldDB" id="A0A542YUC0"/>
<dbReference type="EMBL" id="VFOP01000001">
    <property type="protein sequence ID" value="TQL51682.1"/>
    <property type="molecule type" value="Genomic_DNA"/>
</dbReference>
<accession>A0A542YUC0</accession>
<keyword evidence="3" id="KW-1185">Reference proteome</keyword>
<evidence type="ECO:0000313" key="3">
    <source>
        <dbReference type="Proteomes" id="UP000319516"/>
    </source>
</evidence>
<dbReference type="Proteomes" id="UP000319516">
    <property type="component" value="Unassembled WGS sequence"/>
</dbReference>
<feature type="transmembrane region" description="Helical" evidence="1">
    <location>
        <begin position="116"/>
        <end position="140"/>
    </location>
</feature>
<keyword evidence="1" id="KW-0472">Membrane</keyword>
<keyword evidence="1" id="KW-0812">Transmembrane</keyword>
<dbReference type="RefSeq" id="WP_141785647.1">
    <property type="nucleotide sequence ID" value="NZ_BAAAIK010000011.1"/>
</dbReference>